<feature type="chain" id="PRO_5004652337" evidence="1">
    <location>
        <begin position="19"/>
        <end position="90"/>
    </location>
</feature>
<reference evidence="2 3" key="1">
    <citation type="journal article" date="2013" name="PLoS Genet.">
        <title>The genome and development-dependent transcriptomes of Pyronema confluens: a window into fungal evolution.</title>
        <authorList>
            <person name="Traeger S."/>
            <person name="Altegoer F."/>
            <person name="Freitag M."/>
            <person name="Gabaldon T."/>
            <person name="Kempken F."/>
            <person name="Kumar A."/>
            <person name="Marcet-Houben M."/>
            <person name="Poggeler S."/>
            <person name="Stajich J.E."/>
            <person name="Nowrousian M."/>
        </authorList>
    </citation>
    <scope>NUCLEOTIDE SEQUENCE [LARGE SCALE GENOMIC DNA]</scope>
    <source>
        <strain evidence="3">CBS 100304</strain>
        <tissue evidence="2">Vegetative mycelium</tissue>
    </source>
</reference>
<sequence>MKFFQTALIFILPTFALAAVAVKRPAEGAPILFWYSKKVPNPAEKRDIPFILYERHDESNERCVKPDEPCKKSKECCISGRCIKGVCTYH</sequence>
<dbReference type="AlphaFoldDB" id="U4LRR7"/>
<evidence type="ECO:0000313" key="3">
    <source>
        <dbReference type="Proteomes" id="UP000018144"/>
    </source>
</evidence>
<evidence type="ECO:0000313" key="2">
    <source>
        <dbReference type="EMBL" id="CCX34259.1"/>
    </source>
</evidence>
<evidence type="ECO:0000256" key="1">
    <source>
        <dbReference type="SAM" id="SignalP"/>
    </source>
</evidence>
<name>U4LRR7_PYROM</name>
<dbReference type="EMBL" id="HF936442">
    <property type="protein sequence ID" value="CCX34259.1"/>
    <property type="molecule type" value="Genomic_DNA"/>
</dbReference>
<accession>U4LRR7</accession>
<feature type="signal peptide" evidence="1">
    <location>
        <begin position="1"/>
        <end position="18"/>
    </location>
</feature>
<protein>
    <submittedName>
        <fullName evidence="2">Uncharacterized protein</fullName>
    </submittedName>
</protein>
<keyword evidence="1" id="KW-0732">Signal</keyword>
<proteinExistence type="predicted"/>
<dbReference type="Proteomes" id="UP000018144">
    <property type="component" value="Unassembled WGS sequence"/>
</dbReference>
<organism evidence="2 3">
    <name type="scientific">Pyronema omphalodes (strain CBS 100304)</name>
    <name type="common">Pyronema confluens</name>
    <dbReference type="NCBI Taxonomy" id="1076935"/>
    <lineage>
        <taxon>Eukaryota</taxon>
        <taxon>Fungi</taxon>
        <taxon>Dikarya</taxon>
        <taxon>Ascomycota</taxon>
        <taxon>Pezizomycotina</taxon>
        <taxon>Pezizomycetes</taxon>
        <taxon>Pezizales</taxon>
        <taxon>Pyronemataceae</taxon>
        <taxon>Pyronema</taxon>
    </lineage>
</organism>
<keyword evidence="3" id="KW-1185">Reference proteome</keyword>
<gene>
    <name evidence="2" type="ORF">PCON_03229</name>
</gene>